<name>A0A093CK91_TAUER</name>
<dbReference type="Proteomes" id="UP000053661">
    <property type="component" value="Unassembled WGS sequence"/>
</dbReference>
<dbReference type="GO" id="GO:0005929">
    <property type="term" value="C:cilium"/>
    <property type="evidence" value="ECO:0007669"/>
    <property type="project" value="TreeGrafter"/>
</dbReference>
<gene>
    <name evidence="1" type="ORF">N340_01558</name>
</gene>
<dbReference type="GO" id="GO:0000226">
    <property type="term" value="P:microtubule cytoskeleton organization"/>
    <property type="evidence" value="ECO:0007669"/>
    <property type="project" value="TreeGrafter"/>
</dbReference>
<dbReference type="PANTHER" id="PTHR21567:SF42">
    <property type="entry name" value="TOG ARRAY REGULATOR OF AXONEMAL MICROTUBULES PROTEIN 2"/>
    <property type="match status" value="1"/>
</dbReference>
<reference evidence="1 2" key="1">
    <citation type="submission" date="2014-04" db="EMBL/GenBank/DDBJ databases">
        <title>Genome evolution of avian class.</title>
        <authorList>
            <person name="Zhang G."/>
            <person name="Li C."/>
        </authorList>
    </citation>
    <scope>NUCLEOTIDE SEQUENCE [LARGE SCALE GENOMIC DNA]</scope>
    <source>
        <strain evidence="1">BGI_N340</strain>
    </source>
</reference>
<dbReference type="GO" id="GO:0005881">
    <property type="term" value="C:cytoplasmic microtubule"/>
    <property type="evidence" value="ECO:0007669"/>
    <property type="project" value="TreeGrafter"/>
</dbReference>
<protein>
    <submittedName>
        <fullName evidence="1">Protein FAM179A</fullName>
    </submittedName>
</protein>
<evidence type="ECO:0000313" key="2">
    <source>
        <dbReference type="Proteomes" id="UP000053661"/>
    </source>
</evidence>
<dbReference type="AlphaFoldDB" id="A0A093CK91"/>
<dbReference type="EMBL" id="KL465614">
    <property type="protein sequence ID" value="KFV16270.1"/>
    <property type="molecule type" value="Genomic_DNA"/>
</dbReference>
<feature type="non-terminal residue" evidence="1">
    <location>
        <position position="1"/>
    </location>
</feature>
<dbReference type="PANTHER" id="PTHR21567">
    <property type="entry name" value="CLASP"/>
    <property type="match status" value="1"/>
</dbReference>
<dbReference type="InterPro" id="IPR011989">
    <property type="entry name" value="ARM-like"/>
</dbReference>
<dbReference type="GO" id="GO:0008017">
    <property type="term" value="F:microtubule binding"/>
    <property type="evidence" value="ECO:0007669"/>
    <property type="project" value="TreeGrafter"/>
</dbReference>
<proteinExistence type="predicted"/>
<dbReference type="Gene3D" id="1.25.10.10">
    <property type="entry name" value="Leucine-rich Repeat Variant"/>
    <property type="match status" value="1"/>
</dbReference>
<sequence length="78" mass="8422">QVNNLRSKVACFAIGTLGVLFRTLKTNMDYEVDAAACVLLRRMADSSEFIRKAANQTLGVMVQSVTPARAMTALMAIG</sequence>
<keyword evidence="2" id="KW-1185">Reference proteome</keyword>
<evidence type="ECO:0000313" key="1">
    <source>
        <dbReference type="EMBL" id="KFV16270.1"/>
    </source>
</evidence>
<feature type="non-terminal residue" evidence="1">
    <location>
        <position position="78"/>
    </location>
</feature>
<accession>A0A093CK91</accession>
<organism evidence="1 2">
    <name type="scientific">Tauraco erythrolophus</name>
    <name type="common">Red-crested turaco</name>
    <dbReference type="NCBI Taxonomy" id="121530"/>
    <lineage>
        <taxon>Eukaryota</taxon>
        <taxon>Metazoa</taxon>
        <taxon>Chordata</taxon>
        <taxon>Craniata</taxon>
        <taxon>Vertebrata</taxon>
        <taxon>Euteleostomi</taxon>
        <taxon>Archelosauria</taxon>
        <taxon>Archosauria</taxon>
        <taxon>Dinosauria</taxon>
        <taxon>Saurischia</taxon>
        <taxon>Theropoda</taxon>
        <taxon>Coelurosauria</taxon>
        <taxon>Aves</taxon>
        <taxon>Neognathae</taxon>
        <taxon>Neoaves</taxon>
        <taxon>Otidimorphae</taxon>
        <taxon>Musophagiformes</taxon>
        <taxon>Musophagidae</taxon>
        <taxon>Tauraco</taxon>
    </lineage>
</organism>